<dbReference type="EMBL" id="JAJVCN010000002">
    <property type="protein sequence ID" value="MCE7004933.1"/>
    <property type="molecule type" value="Genomic_DNA"/>
</dbReference>
<comment type="caution">
    <text evidence="2">The sequence shown here is derived from an EMBL/GenBank/DDBJ whole genome shotgun (WGS) entry which is preliminary data.</text>
</comment>
<dbReference type="PANTHER" id="PTHR37292">
    <property type="entry name" value="VNG6097C"/>
    <property type="match status" value="1"/>
</dbReference>
<evidence type="ECO:0000313" key="2">
    <source>
        <dbReference type="EMBL" id="MCE7004933.1"/>
    </source>
</evidence>
<dbReference type="InterPro" id="IPR004919">
    <property type="entry name" value="GmrSD_N"/>
</dbReference>
<keyword evidence="3" id="KW-1185">Reference proteome</keyword>
<name>A0ABS8ZD09_9PSEU</name>
<dbReference type="Pfam" id="PF03235">
    <property type="entry name" value="GmrSD_N"/>
    <property type="match status" value="1"/>
</dbReference>
<dbReference type="RefSeq" id="WP_233726552.1">
    <property type="nucleotide sequence ID" value="NZ_JAJVCN010000002.1"/>
</dbReference>
<evidence type="ECO:0000313" key="3">
    <source>
        <dbReference type="Proteomes" id="UP001521150"/>
    </source>
</evidence>
<proteinExistence type="predicted"/>
<dbReference type="PANTHER" id="PTHR37292:SF2">
    <property type="entry name" value="DUF262 DOMAIN-CONTAINING PROTEIN"/>
    <property type="match status" value="1"/>
</dbReference>
<reference evidence="2 3" key="1">
    <citation type="submission" date="2021-12" db="EMBL/GenBank/DDBJ databases">
        <title>Genome sequence of Kibdelosporangium philippinense ATCC 49844.</title>
        <authorList>
            <person name="Fedorov E.A."/>
            <person name="Omeragic M."/>
            <person name="Shalygina K.F."/>
            <person name="Maclea K.S."/>
        </authorList>
    </citation>
    <scope>NUCLEOTIDE SEQUENCE [LARGE SCALE GENOMIC DNA]</scope>
    <source>
        <strain evidence="2 3">ATCC 49844</strain>
    </source>
</reference>
<gene>
    <name evidence="2" type="ORF">LWC34_19180</name>
</gene>
<protein>
    <submittedName>
        <fullName evidence="2">DUF262 domain-containing protein</fullName>
    </submittedName>
</protein>
<organism evidence="2 3">
    <name type="scientific">Kibdelosporangium philippinense</name>
    <dbReference type="NCBI Taxonomy" id="211113"/>
    <lineage>
        <taxon>Bacteria</taxon>
        <taxon>Bacillati</taxon>
        <taxon>Actinomycetota</taxon>
        <taxon>Actinomycetes</taxon>
        <taxon>Pseudonocardiales</taxon>
        <taxon>Pseudonocardiaceae</taxon>
        <taxon>Kibdelosporangium</taxon>
    </lineage>
</organism>
<feature type="domain" description="GmrSD restriction endonucleases N-terminal" evidence="1">
    <location>
        <begin position="20"/>
        <end position="218"/>
    </location>
</feature>
<accession>A0ABS8ZD09</accession>
<evidence type="ECO:0000259" key="1">
    <source>
        <dbReference type="Pfam" id="PF03235"/>
    </source>
</evidence>
<sequence length="566" mass="64057">MNAGAVGLDTQPSATTYDLDDLIANAWRGRIRVPHFQRDFRWSTQDVIRLFDSIVKGYPIGSLLLWVRKSPATRLTLGRLSMDAPAFEESLWVVDGQQRITSLANALHPEGHLYTPFSIYYDFAARSFVAKSKAREPHHIALPILFDLERLIEWFANEGRSSAEHFKEAQRVAKVLRTYKVPAYLVRQDDEQVLTDIFDRMNNYGKRLSRAEIFTALFAGPEEGAKDRLSLDRIADRIAERTGFGTVDTDTILSAILARRGPDPARDIRNEFDSVGRRTAPEFEEDRDTAYEKGEEALVRAVDFLQRYVGVPHLSLLVYRPLLVVMTRFFAHFSEPEENTLRLLRRLYWRVAASGPTIFGGSFTQFDRILSARIKKGDESTSIAGMIGTTAGVQPVLPNADRFRTNEAAAKVVLSSWWSRRPRSFVTGQPFDEQDLSTLLADQTTAATVAYRIFPRGLTSQQRLLAANRLFLPTTTDPVDEIPTLLTRPPLSLDEEVWNAVLESHCLDHATVQRLAEGDRDGFLAMRQEVVSGQLSNFLSRMAEWNYEDTPSLDSLDLDELDDLPE</sequence>
<dbReference type="Proteomes" id="UP001521150">
    <property type="component" value="Unassembled WGS sequence"/>
</dbReference>